<protein>
    <recommendedName>
        <fullName evidence="5">Signal peptidase I</fullName>
        <ecNumber evidence="5">3.4.21.89</ecNumber>
    </recommendedName>
</protein>
<evidence type="ECO:0000313" key="8">
    <source>
        <dbReference type="Proteomes" id="UP000658382"/>
    </source>
</evidence>
<evidence type="ECO:0000256" key="5">
    <source>
        <dbReference type="NCBIfam" id="TIGR02228"/>
    </source>
</evidence>
<keyword evidence="3 6" id="KW-1133">Transmembrane helix</keyword>
<dbReference type="RefSeq" id="WP_188633263.1">
    <property type="nucleotide sequence ID" value="NZ_BMNQ01000035.1"/>
</dbReference>
<feature type="transmembrane region" description="Helical" evidence="6">
    <location>
        <begin position="149"/>
        <end position="167"/>
    </location>
</feature>
<dbReference type="SUPFAM" id="SSF51306">
    <property type="entry name" value="LexA/Signal peptidase"/>
    <property type="match status" value="1"/>
</dbReference>
<dbReference type="NCBIfam" id="TIGR02228">
    <property type="entry name" value="sigpep_I_arch"/>
    <property type="match status" value="1"/>
</dbReference>
<dbReference type="CDD" id="cd06462">
    <property type="entry name" value="Peptidase_S24_S26"/>
    <property type="match status" value="1"/>
</dbReference>
<name>A0A917PYV7_9BACI</name>
<dbReference type="AlphaFoldDB" id="A0A917PYV7"/>
<keyword evidence="4 6" id="KW-0472">Membrane</keyword>
<dbReference type="EC" id="3.4.21.89" evidence="5"/>
<dbReference type="GO" id="GO:0006465">
    <property type="term" value="P:signal peptide processing"/>
    <property type="evidence" value="ECO:0007669"/>
    <property type="project" value="UniProtKB-UniRule"/>
</dbReference>
<dbReference type="InterPro" id="IPR001733">
    <property type="entry name" value="Peptidase_S26B"/>
</dbReference>
<reference evidence="7" key="1">
    <citation type="journal article" date="2014" name="Int. J. Syst. Evol. Microbiol.">
        <title>Complete genome sequence of Corynebacterium casei LMG S-19264T (=DSM 44701T), isolated from a smear-ripened cheese.</title>
        <authorList>
            <consortium name="US DOE Joint Genome Institute (JGI-PGF)"/>
            <person name="Walter F."/>
            <person name="Albersmeier A."/>
            <person name="Kalinowski J."/>
            <person name="Ruckert C."/>
        </authorList>
    </citation>
    <scope>NUCLEOTIDE SEQUENCE</scope>
    <source>
        <strain evidence="7">JCM 12580</strain>
    </source>
</reference>
<dbReference type="GO" id="GO:0004252">
    <property type="term" value="F:serine-type endopeptidase activity"/>
    <property type="evidence" value="ECO:0007669"/>
    <property type="project" value="UniProtKB-UniRule"/>
</dbReference>
<dbReference type="NCBIfam" id="NF046067">
    <property type="entry name" value="SigPepSipWBacil"/>
    <property type="match status" value="1"/>
</dbReference>
<proteinExistence type="predicted"/>
<dbReference type="PRINTS" id="PR00728">
    <property type="entry name" value="SIGNALPTASE"/>
</dbReference>
<dbReference type="EMBL" id="BMNQ01000035">
    <property type="protein sequence ID" value="GGK00255.1"/>
    <property type="molecule type" value="Genomic_DNA"/>
</dbReference>
<evidence type="ECO:0000256" key="3">
    <source>
        <dbReference type="ARBA" id="ARBA00022989"/>
    </source>
</evidence>
<comment type="subcellular location">
    <subcellularLocation>
        <location evidence="1">Membrane</location>
    </subcellularLocation>
</comment>
<dbReference type="InterPro" id="IPR036286">
    <property type="entry name" value="LexA/Signal_pep-like_sf"/>
</dbReference>
<dbReference type="GO" id="GO:0009003">
    <property type="term" value="F:signal peptidase activity"/>
    <property type="evidence" value="ECO:0007669"/>
    <property type="project" value="UniProtKB-EC"/>
</dbReference>
<keyword evidence="2 6" id="KW-0812">Transmembrane</keyword>
<evidence type="ECO:0000256" key="1">
    <source>
        <dbReference type="ARBA" id="ARBA00004370"/>
    </source>
</evidence>
<accession>A0A917PYV7</accession>
<dbReference type="Proteomes" id="UP000658382">
    <property type="component" value="Unassembled WGS sequence"/>
</dbReference>
<keyword evidence="8" id="KW-1185">Reference proteome</keyword>
<sequence length="188" mass="20852">MKTRKIIKAINHIVTILVFAVLLTMLFTVITMRASGGEPSLFGYQFKSVLSGSMEPDIKTGSIIAVKETKDDYHFSKDDVITFKTENDKTVTHRIDQVRDNGQSYITKGDANDAADLDPVLQENIIGLYSGFTIPYLGYVMNFVNSNEVAALLLILPGIYLVIYSIFQIGRALRAIDPPKKEVGSNTK</sequence>
<evidence type="ECO:0000256" key="2">
    <source>
        <dbReference type="ARBA" id="ARBA00022692"/>
    </source>
</evidence>
<feature type="transmembrane region" description="Helical" evidence="6">
    <location>
        <begin position="12"/>
        <end position="32"/>
    </location>
</feature>
<dbReference type="GO" id="GO:0016020">
    <property type="term" value="C:membrane"/>
    <property type="evidence" value="ECO:0007669"/>
    <property type="project" value="UniProtKB-SubCell"/>
</dbReference>
<reference evidence="7" key="2">
    <citation type="submission" date="2020-09" db="EMBL/GenBank/DDBJ databases">
        <authorList>
            <person name="Sun Q."/>
            <person name="Ohkuma M."/>
        </authorList>
    </citation>
    <scope>NUCLEOTIDE SEQUENCE</scope>
    <source>
        <strain evidence="7">JCM 12580</strain>
    </source>
</reference>
<evidence type="ECO:0000313" key="7">
    <source>
        <dbReference type="EMBL" id="GGK00255.1"/>
    </source>
</evidence>
<gene>
    <name evidence="7" type="primary">sigW</name>
    <name evidence="7" type="ORF">GCM10007063_23250</name>
</gene>
<organism evidence="7 8">
    <name type="scientific">Lentibacillus kapialis</name>
    <dbReference type="NCBI Taxonomy" id="340214"/>
    <lineage>
        <taxon>Bacteria</taxon>
        <taxon>Bacillati</taxon>
        <taxon>Bacillota</taxon>
        <taxon>Bacilli</taxon>
        <taxon>Bacillales</taxon>
        <taxon>Bacillaceae</taxon>
        <taxon>Lentibacillus</taxon>
    </lineage>
</organism>
<evidence type="ECO:0000256" key="6">
    <source>
        <dbReference type="SAM" id="Phobius"/>
    </source>
</evidence>
<evidence type="ECO:0000256" key="4">
    <source>
        <dbReference type="ARBA" id="ARBA00023136"/>
    </source>
</evidence>
<dbReference type="PANTHER" id="PTHR10806">
    <property type="entry name" value="SIGNAL PEPTIDASE COMPLEX CATALYTIC SUBUNIT SEC11"/>
    <property type="match status" value="1"/>
</dbReference>
<comment type="caution">
    <text evidence="7">The sequence shown here is derived from an EMBL/GenBank/DDBJ whole genome shotgun (WGS) entry which is preliminary data.</text>
</comment>
<dbReference type="PANTHER" id="PTHR10806:SF6">
    <property type="entry name" value="SIGNAL PEPTIDASE COMPLEX CATALYTIC SUBUNIT SEC11"/>
    <property type="match status" value="1"/>
</dbReference>